<proteinExistence type="predicted"/>
<organism evidence="2">
    <name type="scientific">Sesamum latifolium</name>
    <dbReference type="NCBI Taxonomy" id="2727402"/>
    <lineage>
        <taxon>Eukaryota</taxon>
        <taxon>Viridiplantae</taxon>
        <taxon>Streptophyta</taxon>
        <taxon>Embryophyta</taxon>
        <taxon>Tracheophyta</taxon>
        <taxon>Spermatophyta</taxon>
        <taxon>Magnoliopsida</taxon>
        <taxon>eudicotyledons</taxon>
        <taxon>Gunneridae</taxon>
        <taxon>Pentapetalae</taxon>
        <taxon>asterids</taxon>
        <taxon>lamiids</taxon>
        <taxon>Lamiales</taxon>
        <taxon>Pedaliaceae</taxon>
        <taxon>Sesamum</taxon>
    </lineage>
</organism>
<reference evidence="2" key="1">
    <citation type="submission" date="2020-06" db="EMBL/GenBank/DDBJ databases">
        <authorList>
            <person name="Li T."/>
            <person name="Hu X."/>
            <person name="Zhang T."/>
            <person name="Song X."/>
            <person name="Zhang H."/>
            <person name="Dai N."/>
            <person name="Sheng W."/>
            <person name="Hou X."/>
            <person name="Wei L."/>
        </authorList>
    </citation>
    <scope>NUCLEOTIDE SEQUENCE</scope>
    <source>
        <strain evidence="2">KEN1</strain>
        <tissue evidence="2">Leaf</tissue>
    </source>
</reference>
<reference evidence="2" key="2">
    <citation type="journal article" date="2024" name="Plant">
        <title>Genomic evolution and insights into agronomic trait innovations of Sesamum species.</title>
        <authorList>
            <person name="Miao H."/>
            <person name="Wang L."/>
            <person name="Qu L."/>
            <person name="Liu H."/>
            <person name="Sun Y."/>
            <person name="Le M."/>
            <person name="Wang Q."/>
            <person name="Wei S."/>
            <person name="Zheng Y."/>
            <person name="Lin W."/>
            <person name="Duan Y."/>
            <person name="Cao H."/>
            <person name="Xiong S."/>
            <person name="Wang X."/>
            <person name="Wei L."/>
            <person name="Li C."/>
            <person name="Ma Q."/>
            <person name="Ju M."/>
            <person name="Zhao R."/>
            <person name="Li G."/>
            <person name="Mu C."/>
            <person name="Tian Q."/>
            <person name="Mei H."/>
            <person name="Zhang T."/>
            <person name="Gao T."/>
            <person name="Zhang H."/>
        </authorList>
    </citation>
    <scope>NUCLEOTIDE SEQUENCE</scope>
    <source>
        <strain evidence="2">KEN1</strain>
    </source>
</reference>
<protein>
    <submittedName>
        <fullName evidence="2">Uncharacterized protein</fullName>
    </submittedName>
</protein>
<sequence length="59" mass="6362">MRARQLAGRELARSPATSSQDVSSPARQLAGRELARSQAASLQIADSWRRIITDLGGKV</sequence>
<feature type="compositionally biased region" description="Polar residues" evidence="1">
    <location>
        <begin position="15"/>
        <end position="26"/>
    </location>
</feature>
<evidence type="ECO:0000256" key="1">
    <source>
        <dbReference type="SAM" id="MobiDB-lite"/>
    </source>
</evidence>
<comment type="caution">
    <text evidence="2">The sequence shown here is derived from an EMBL/GenBank/DDBJ whole genome shotgun (WGS) entry which is preliminary data.</text>
</comment>
<accession>A0AAW2UIB0</accession>
<dbReference type="EMBL" id="JACGWN010000012">
    <property type="protein sequence ID" value="KAL0416087.1"/>
    <property type="molecule type" value="Genomic_DNA"/>
</dbReference>
<name>A0AAW2UIB0_9LAMI</name>
<dbReference type="AlphaFoldDB" id="A0AAW2UIB0"/>
<evidence type="ECO:0000313" key="2">
    <source>
        <dbReference type="EMBL" id="KAL0416087.1"/>
    </source>
</evidence>
<feature type="region of interest" description="Disordered" evidence="1">
    <location>
        <begin position="1"/>
        <end position="30"/>
    </location>
</feature>
<gene>
    <name evidence="2" type="ORF">Slati_3440600</name>
</gene>